<keyword evidence="8 10" id="KW-0804">Transcription</keyword>
<protein>
    <recommendedName>
        <fullName evidence="10">Transcriptional regulatory protein</fullName>
    </recommendedName>
</protein>
<dbReference type="SUPFAM" id="SSF52172">
    <property type="entry name" value="CheY-like"/>
    <property type="match status" value="1"/>
</dbReference>
<dbReference type="PANTHER" id="PTHR45526">
    <property type="entry name" value="TRANSCRIPTIONAL REGULATORY PROTEIN DPIA"/>
    <property type="match status" value="1"/>
</dbReference>
<dbReference type="GO" id="GO:0000156">
    <property type="term" value="F:phosphorelay response regulator activity"/>
    <property type="evidence" value="ECO:0007669"/>
    <property type="project" value="TreeGrafter"/>
</dbReference>
<dbReference type="InterPro" id="IPR013196">
    <property type="entry name" value="HTH_11"/>
</dbReference>
<organism evidence="13 14">
    <name type="scientific">Caldanaerovirga acetigignens</name>
    <dbReference type="NCBI Taxonomy" id="447595"/>
    <lineage>
        <taxon>Bacteria</taxon>
        <taxon>Bacillati</taxon>
        <taxon>Bacillota</taxon>
        <taxon>Clostridia</taxon>
        <taxon>Thermosediminibacterales</taxon>
        <taxon>Thermosediminibacteraceae</taxon>
        <taxon>Caldanaerovirga</taxon>
    </lineage>
</organism>
<evidence type="ECO:0000256" key="6">
    <source>
        <dbReference type="ARBA" id="ARBA00023125"/>
    </source>
</evidence>
<keyword evidence="3 11" id="KW-0597">Phosphoprotein</keyword>
<evidence type="ECO:0000256" key="7">
    <source>
        <dbReference type="ARBA" id="ARBA00023159"/>
    </source>
</evidence>
<evidence type="ECO:0000256" key="10">
    <source>
        <dbReference type="PIRNR" id="PIRNR006171"/>
    </source>
</evidence>
<evidence type="ECO:0000256" key="2">
    <source>
        <dbReference type="ARBA" id="ARBA00022490"/>
    </source>
</evidence>
<dbReference type="GO" id="GO:0005737">
    <property type="term" value="C:cytoplasm"/>
    <property type="evidence" value="ECO:0007669"/>
    <property type="project" value="UniProtKB-SubCell"/>
</dbReference>
<dbReference type="InterPro" id="IPR036388">
    <property type="entry name" value="WH-like_DNA-bd_sf"/>
</dbReference>
<dbReference type="InterPro" id="IPR051271">
    <property type="entry name" value="2C-system_Tx_regulators"/>
</dbReference>
<proteinExistence type="predicted"/>
<dbReference type="GO" id="GO:0003677">
    <property type="term" value="F:DNA binding"/>
    <property type="evidence" value="ECO:0007669"/>
    <property type="project" value="UniProtKB-KW"/>
</dbReference>
<dbReference type="STRING" id="447595.SAMN05660826_00230"/>
<dbReference type="SMART" id="SM00448">
    <property type="entry name" value="REC"/>
    <property type="match status" value="1"/>
</dbReference>
<dbReference type="PIRSF" id="PIRSF006171">
    <property type="entry name" value="RR_citrat_malat"/>
    <property type="match status" value="1"/>
</dbReference>
<gene>
    <name evidence="13" type="ORF">SAMN05660826_00230</name>
</gene>
<evidence type="ECO:0000256" key="9">
    <source>
        <dbReference type="ARBA" id="ARBA00024867"/>
    </source>
</evidence>
<evidence type="ECO:0000256" key="11">
    <source>
        <dbReference type="PROSITE-ProRule" id="PRU00169"/>
    </source>
</evidence>
<evidence type="ECO:0000256" key="1">
    <source>
        <dbReference type="ARBA" id="ARBA00004496"/>
    </source>
</evidence>
<keyword evidence="14" id="KW-1185">Reference proteome</keyword>
<dbReference type="Pfam" id="PF08279">
    <property type="entry name" value="HTH_11"/>
    <property type="match status" value="1"/>
</dbReference>
<evidence type="ECO:0000256" key="8">
    <source>
        <dbReference type="ARBA" id="ARBA00023163"/>
    </source>
</evidence>
<dbReference type="Gene3D" id="1.10.10.10">
    <property type="entry name" value="Winged helix-like DNA-binding domain superfamily/Winged helix DNA-binding domain"/>
    <property type="match status" value="1"/>
</dbReference>
<accession>A0A1M7G120</accession>
<dbReference type="InterPro" id="IPR001789">
    <property type="entry name" value="Sig_transdc_resp-reg_receiver"/>
</dbReference>
<evidence type="ECO:0000256" key="5">
    <source>
        <dbReference type="ARBA" id="ARBA00023015"/>
    </source>
</evidence>
<dbReference type="PROSITE" id="PS50110">
    <property type="entry name" value="RESPONSE_REGULATORY"/>
    <property type="match status" value="1"/>
</dbReference>
<dbReference type="Proteomes" id="UP000184375">
    <property type="component" value="Unassembled WGS sequence"/>
</dbReference>
<dbReference type="Pfam" id="PF00072">
    <property type="entry name" value="Response_reg"/>
    <property type="match status" value="1"/>
</dbReference>
<dbReference type="PANTHER" id="PTHR45526:SF1">
    <property type="entry name" value="TRANSCRIPTIONAL REGULATORY PROTEIN DCUR-RELATED"/>
    <property type="match status" value="1"/>
</dbReference>
<dbReference type="RefSeq" id="WP_073253390.1">
    <property type="nucleotide sequence ID" value="NZ_FRCR01000001.1"/>
</dbReference>
<dbReference type="GO" id="GO:0003700">
    <property type="term" value="F:DNA-binding transcription factor activity"/>
    <property type="evidence" value="ECO:0007669"/>
    <property type="project" value="InterPro"/>
</dbReference>
<dbReference type="InterPro" id="IPR011991">
    <property type="entry name" value="ArsR-like_HTH"/>
</dbReference>
<dbReference type="OrthoDB" id="9759232at2"/>
<dbReference type="EMBL" id="FRCR01000001">
    <property type="protein sequence ID" value="SHM09950.1"/>
    <property type="molecule type" value="Genomic_DNA"/>
</dbReference>
<name>A0A1M7G120_9FIRM</name>
<keyword evidence="7 10" id="KW-0010">Activator</keyword>
<comment type="function">
    <text evidence="9">May play the central regulatory role in sporulation. It may be an element of the effector pathway responsible for the activation of sporulation genes in response to nutritional stress. Spo0A may act in concert with spo0H (a sigma factor) to control the expression of some genes that are critical to the sporulation process.</text>
</comment>
<feature type="modified residue" description="4-aspartylphosphate" evidence="11">
    <location>
        <position position="54"/>
    </location>
</feature>
<evidence type="ECO:0000259" key="12">
    <source>
        <dbReference type="PROSITE" id="PS50110"/>
    </source>
</evidence>
<sequence>MINVLIVEDDPMVAVVNKKYVNMVEGFNVVGIAKNADEAKKFLKNTKVNLILLDVYMPGENGIELLKQIREFGYKTDIIMVTADNQGQDIEEALRYGIVDYLIKPFEFLRLKIALSNYLQRYKKVKNESFLTQEDIDSIIISKSVQYSEKKGFDRRTMEKILAALKAYDRPVSSEEIAKNLNISRVTVKKYLDYMDEQGMVKSEVQYGGTGRPITLYYRIL</sequence>
<dbReference type="Gene3D" id="3.40.50.2300">
    <property type="match status" value="1"/>
</dbReference>
<reference evidence="14" key="1">
    <citation type="submission" date="2016-11" db="EMBL/GenBank/DDBJ databases">
        <authorList>
            <person name="Varghese N."/>
            <person name="Submissions S."/>
        </authorList>
    </citation>
    <scope>NUCLEOTIDE SEQUENCE [LARGE SCALE GENOMIC DNA]</scope>
    <source>
        <strain evidence="14">DSM 18802</strain>
    </source>
</reference>
<evidence type="ECO:0000256" key="3">
    <source>
        <dbReference type="ARBA" id="ARBA00022553"/>
    </source>
</evidence>
<feature type="domain" description="Response regulatory" evidence="12">
    <location>
        <begin position="3"/>
        <end position="119"/>
    </location>
</feature>
<dbReference type="InterPro" id="IPR011006">
    <property type="entry name" value="CheY-like_superfamily"/>
</dbReference>
<keyword evidence="2 10" id="KW-0963">Cytoplasm</keyword>
<evidence type="ECO:0000313" key="13">
    <source>
        <dbReference type="EMBL" id="SHM09950.1"/>
    </source>
</evidence>
<dbReference type="SUPFAM" id="SSF46785">
    <property type="entry name" value="Winged helix' DNA-binding domain"/>
    <property type="match status" value="1"/>
</dbReference>
<evidence type="ECO:0000313" key="14">
    <source>
        <dbReference type="Proteomes" id="UP000184375"/>
    </source>
</evidence>
<dbReference type="CDD" id="cd19925">
    <property type="entry name" value="REC_citrate_TCS"/>
    <property type="match status" value="1"/>
</dbReference>
<keyword evidence="4 10" id="KW-0902">Two-component regulatory system</keyword>
<dbReference type="AlphaFoldDB" id="A0A1M7G120"/>
<comment type="subcellular location">
    <subcellularLocation>
        <location evidence="1 10">Cytoplasm</location>
    </subcellularLocation>
</comment>
<dbReference type="InterPro" id="IPR036390">
    <property type="entry name" value="WH_DNA-bd_sf"/>
</dbReference>
<dbReference type="InterPro" id="IPR024187">
    <property type="entry name" value="Sig_transdc_resp-reg_cit/mal"/>
</dbReference>
<dbReference type="CDD" id="cd00090">
    <property type="entry name" value="HTH_ARSR"/>
    <property type="match status" value="1"/>
</dbReference>
<keyword evidence="6 10" id="KW-0238">DNA-binding</keyword>
<evidence type="ECO:0000256" key="4">
    <source>
        <dbReference type="ARBA" id="ARBA00023012"/>
    </source>
</evidence>
<keyword evidence="5 10" id="KW-0805">Transcription regulation</keyword>